<dbReference type="PANTHER" id="PTHR41317:SF1">
    <property type="entry name" value="PD-(D_E)XK NUCLEASE FAMILY TRANSPOSASE"/>
    <property type="match status" value="1"/>
</dbReference>
<dbReference type="Proteomes" id="UP000229740">
    <property type="component" value="Unassembled WGS sequence"/>
</dbReference>
<dbReference type="PANTHER" id="PTHR41317">
    <property type="entry name" value="PD-(D_E)XK NUCLEASE FAMILY TRANSPOSASE"/>
    <property type="match status" value="1"/>
</dbReference>
<name>A0A2G6E134_9BACT</name>
<protein>
    <recommendedName>
        <fullName evidence="3">Transposase</fullName>
    </recommendedName>
</protein>
<organism evidence="1 2">
    <name type="scientific">candidate division KSB3 bacterium</name>
    <dbReference type="NCBI Taxonomy" id="2044937"/>
    <lineage>
        <taxon>Bacteria</taxon>
        <taxon>candidate division KSB3</taxon>
    </lineage>
</organism>
<dbReference type="EMBL" id="PDPS01000049">
    <property type="protein sequence ID" value="PID55687.1"/>
    <property type="molecule type" value="Genomic_DNA"/>
</dbReference>
<dbReference type="Pfam" id="PF12784">
    <property type="entry name" value="PDDEXK_2"/>
    <property type="match status" value="1"/>
</dbReference>
<accession>A0A2G6E134</accession>
<reference evidence="1 2" key="1">
    <citation type="submission" date="2017-10" db="EMBL/GenBank/DDBJ databases">
        <title>Novel microbial diversity and functional potential in the marine mammal oral microbiome.</title>
        <authorList>
            <person name="Dudek N.K."/>
            <person name="Sun C.L."/>
            <person name="Burstein D."/>
            <person name="Kantor R.S."/>
            <person name="Aliaga Goltsman D.S."/>
            <person name="Bik E.M."/>
            <person name="Thomas B.C."/>
            <person name="Banfield J.F."/>
            <person name="Relman D.A."/>
        </authorList>
    </citation>
    <scope>NUCLEOTIDE SEQUENCE [LARGE SCALE GENOMIC DNA]</scope>
    <source>
        <strain evidence="1">DOLZORAL124_49_17</strain>
    </source>
</reference>
<sequence>MTFADPTSDIAFKKVFGNENKTEILISFLNAALDLQGEHEIAEIRILNPYQAPKISILKETNLDVRAITRGGVTFIVEMQVEKQDYFAKRALYYSAKAYVGQIARAEQYPKLNQVVFIGILNFRLFDSPDYLSTHLILDKKSFKQEIKDLELNFIELPKFTTPLEDLTTTIEKWIWFFKHAGELHVIPSPLTEPHEIPEAFEILAQHNWTRDEMDIYDYWAMEETGRKDALDTAKRDGRKEGFMQGMQKGMEQGRVTEKQDTARKMLKKGYALADICELTGLSCNEIESLSQE</sequence>
<comment type="caution">
    <text evidence="1">The sequence shown here is derived from an EMBL/GenBank/DDBJ whole genome shotgun (WGS) entry which is preliminary data.</text>
</comment>
<dbReference type="InterPro" id="IPR010106">
    <property type="entry name" value="RpnA"/>
</dbReference>
<proteinExistence type="predicted"/>
<gene>
    <name evidence="1" type="ORF">CSB45_14740</name>
</gene>
<dbReference type="NCBIfam" id="TIGR01784">
    <property type="entry name" value="T_den_put_tspse"/>
    <property type="match status" value="1"/>
</dbReference>
<evidence type="ECO:0000313" key="2">
    <source>
        <dbReference type="Proteomes" id="UP000229740"/>
    </source>
</evidence>
<dbReference type="AlphaFoldDB" id="A0A2G6E134"/>
<evidence type="ECO:0000313" key="1">
    <source>
        <dbReference type="EMBL" id="PID55687.1"/>
    </source>
</evidence>
<evidence type="ECO:0008006" key="3">
    <source>
        <dbReference type="Google" id="ProtNLM"/>
    </source>
</evidence>